<dbReference type="RefSeq" id="WP_284391136.1">
    <property type="nucleotide sequence ID" value="NZ_BSNK01000002.1"/>
</dbReference>
<evidence type="ECO:0000313" key="2">
    <source>
        <dbReference type="EMBL" id="GLQ24569.1"/>
    </source>
</evidence>
<evidence type="ECO:0000313" key="3">
    <source>
        <dbReference type="Proteomes" id="UP001161391"/>
    </source>
</evidence>
<organism evidence="2 3">
    <name type="scientific">Algimonas ampicilliniresistens</name>
    <dbReference type="NCBI Taxonomy" id="1298735"/>
    <lineage>
        <taxon>Bacteria</taxon>
        <taxon>Pseudomonadati</taxon>
        <taxon>Pseudomonadota</taxon>
        <taxon>Alphaproteobacteria</taxon>
        <taxon>Maricaulales</taxon>
        <taxon>Robiginitomaculaceae</taxon>
        <taxon>Algimonas</taxon>
    </lineage>
</organism>
<reference evidence="2" key="2">
    <citation type="submission" date="2023-01" db="EMBL/GenBank/DDBJ databases">
        <title>Draft genome sequence of Algimonas ampicilliniresistens strain NBRC 108219.</title>
        <authorList>
            <person name="Sun Q."/>
            <person name="Mori K."/>
        </authorList>
    </citation>
    <scope>NUCLEOTIDE SEQUENCE</scope>
    <source>
        <strain evidence="2">NBRC 108219</strain>
    </source>
</reference>
<keyword evidence="1" id="KW-0812">Transmembrane</keyword>
<evidence type="ECO:0008006" key="4">
    <source>
        <dbReference type="Google" id="ProtNLM"/>
    </source>
</evidence>
<feature type="transmembrane region" description="Helical" evidence="1">
    <location>
        <begin position="49"/>
        <end position="69"/>
    </location>
</feature>
<feature type="transmembrane region" description="Helical" evidence="1">
    <location>
        <begin position="133"/>
        <end position="153"/>
    </location>
</feature>
<keyword evidence="1" id="KW-0472">Membrane</keyword>
<feature type="transmembrane region" description="Helical" evidence="1">
    <location>
        <begin position="159"/>
        <end position="176"/>
    </location>
</feature>
<feature type="transmembrane region" description="Helical" evidence="1">
    <location>
        <begin position="108"/>
        <end position="124"/>
    </location>
</feature>
<comment type="caution">
    <text evidence="2">The sequence shown here is derived from an EMBL/GenBank/DDBJ whole genome shotgun (WGS) entry which is preliminary data.</text>
</comment>
<feature type="transmembrane region" description="Helical" evidence="1">
    <location>
        <begin position="21"/>
        <end position="43"/>
    </location>
</feature>
<gene>
    <name evidence="2" type="ORF">GCM10007853_24430</name>
</gene>
<evidence type="ECO:0000256" key="1">
    <source>
        <dbReference type="SAM" id="Phobius"/>
    </source>
</evidence>
<name>A0ABQ5VD03_9PROT</name>
<protein>
    <recommendedName>
        <fullName evidence="4">DUF308 domain-containing protein</fullName>
    </recommendedName>
</protein>
<keyword evidence="3" id="KW-1185">Reference proteome</keyword>
<dbReference type="Pfam" id="PF22765">
    <property type="entry name" value="DUF7010"/>
    <property type="match status" value="1"/>
</dbReference>
<sequence>MSGVTLAEHQADLRRSYLGGGLGAIVSGLVWLAAAITASRAGIEVGYTALFFGGFLIFPLATLIGKLFFKRPAVRADNPGGALAMETLPAMIGVLVIGFLLLNVKPDWVFPLAAIAVGAHYFPFRTAYGDRTYWVLGALMMAVGFASLMMGLFGGIITAYAIAVIEITFGIWLTGCNRKI</sequence>
<dbReference type="Proteomes" id="UP001161391">
    <property type="component" value="Unassembled WGS sequence"/>
</dbReference>
<accession>A0ABQ5VD03</accession>
<proteinExistence type="predicted"/>
<reference evidence="2" key="1">
    <citation type="journal article" date="2014" name="Int. J. Syst. Evol. Microbiol.">
        <title>Complete genome of a new Firmicutes species belonging to the dominant human colonic microbiota ('Ruminococcus bicirculans') reveals two chromosomes and a selective capacity to utilize plant glucans.</title>
        <authorList>
            <consortium name="NISC Comparative Sequencing Program"/>
            <person name="Wegmann U."/>
            <person name="Louis P."/>
            <person name="Goesmann A."/>
            <person name="Henrissat B."/>
            <person name="Duncan S.H."/>
            <person name="Flint H.J."/>
        </authorList>
    </citation>
    <scope>NUCLEOTIDE SEQUENCE</scope>
    <source>
        <strain evidence="2">NBRC 108219</strain>
    </source>
</reference>
<dbReference type="EMBL" id="BSNK01000002">
    <property type="protein sequence ID" value="GLQ24569.1"/>
    <property type="molecule type" value="Genomic_DNA"/>
</dbReference>
<feature type="transmembrane region" description="Helical" evidence="1">
    <location>
        <begin position="81"/>
        <end position="102"/>
    </location>
</feature>
<dbReference type="InterPro" id="IPR053824">
    <property type="entry name" value="DUF7010"/>
</dbReference>
<keyword evidence="1" id="KW-1133">Transmembrane helix</keyword>